<dbReference type="Proteomes" id="UP000297972">
    <property type="component" value="Unassembled WGS sequence"/>
</dbReference>
<dbReference type="GO" id="GO:0051287">
    <property type="term" value="F:NAD binding"/>
    <property type="evidence" value="ECO:0007669"/>
    <property type="project" value="UniProtKB-ARBA"/>
</dbReference>
<dbReference type="PIRSF" id="PIRSF016907">
    <property type="entry name" value="Kin_ATP-NAD"/>
    <property type="match status" value="1"/>
</dbReference>
<dbReference type="AlphaFoldDB" id="A0A4Z1BVM6"/>
<name>A0A4Z1BVM6_9RHOB</name>
<dbReference type="GO" id="GO:0005524">
    <property type="term" value="F:ATP binding"/>
    <property type="evidence" value="ECO:0007669"/>
    <property type="project" value="UniProtKB-ARBA"/>
</dbReference>
<dbReference type="OrthoDB" id="5511344at2"/>
<dbReference type="PANTHER" id="PTHR40697">
    <property type="entry name" value="ACETOIN CATABOLISM PROTEIN X"/>
    <property type="match status" value="1"/>
</dbReference>
<evidence type="ECO:0000313" key="2">
    <source>
        <dbReference type="Proteomes" id="UP000297972"/>
    </source>
</evidence>
<gene>
    <name evidence="1" type="ORF">E4L95_20620</name>
</gene>
<comment type="caution">
    <text evidence="1">The sequence shown here is derived from an EMBL/GenBank/DDBJ whole genome shotgun (WGS) entry which is preliminary data.</text>
</comment>
<reference evidence="1 2" key="1">
    <citation type="submission" date="2019-03" db="EMBL/GenBank/DDBJ databases">
        <authorList>
            <person name="Li J."/>
        </authorList>
    </citation>
    <scope>NUCLEOTIDE SEQUENCE [LARGE SCALE GENOMIC DNA]</scope>
    <source>
        <strain evidence="1 2">3058</strain>
    </source>
</reference>
<keyword evidence="2" id="KW-1185">Reference proteome</keyword>
<evidence type="ECO:0000313" key="1">
    <source>
        <dbReference type="EMBL" id="TGN43386.1"/>
    </source>
</evidence>
<dbReference type="Pfam" id="PF20143">
    <property type="entry name" value="NAD_kinase_C"/>
    <property type="match status" value="1"/>
</dbReference>
<dbReference type="PANTHER" id="PTHR40697:SF2">
    <property type="entry name" value="ATP-NAD KINASE-RELATED"/>
    <property type="match status" value="1"/>
</dbReference>
<dbReference type="RefSeq" id="WP_135819134.1">
    <property type="nucleotide sequence ID" value="NZ_SRPG01000353.1"/>
</dbReference>
<proteinExistence type="predicted"/>
<dbReference type="GO" id="GO:0006741">
    <property type="term" value="P:NADP+ biosynthetic process"/>
    <property type="evidence" value="ECO:0007669"/>
    <property type="project" value="InterPro"/>
</dbReference>
<dbReference type="SUPFAM" id="SSF111331">
    <property type="entry name" value="NAD kinase/diacylglycerol kinase-like"/>
    <property type="match status" value="1"/>
</dbReference>
<sequence length="381" mass="39426">MATAQRFAADPFLGFIVNPLAGLGGRVGLKGSDGKAVVQEALRRGGVPAAPQRAAIALQQIAKLFPNLAIATAGGSMGAQIARGAGFAPCVVHWPTEGDTAGIDSRLTSKALTAAGVDLILFVGGDGTARDILHAKKDHVPMLGVPAGVKMHSAVFGTSPRAAGQLAARFLAGDPAAVIRDAEVMDLDEDAIREDRISAKLYGYSLSPFEQRLSQNAKSGGRPGEEATLDAIARKVARSMRPDCLYVLGPGTTTRRVADSLGLPSTLLGVDAVVNGQLVGMDLDEAGIIGLMTGRDCLIVVGVLGGQGSLFGRGNQQISAEVIRRAGRANIIVISALEKLIALAGQPLRVDTGDSAIDTMLSGYMRILTGLGQDTLYRVQS</sequence>
<keyword evidence="1" id="KW-0808">Transferase</keyword>
<dbReference type="InterPro" id="IPR016064">
    <property type="entry name" value="NAD/diacylglycerol_kinase_sf"/>
</dbReference>
<protein>
    <submittedName>
        <fullName evidence="1">NAD+ kinase</fullName>
    </submittedName>
</protein>
<dbReference type="InterPro" id="IPR011386">
    <property type="entry name" value="Put_ATP-NAD_kin"/>
</dbReference>
<keyword evidence="1" id="KW-0418">Kinase</keyword>
<dbReference type="InterPro" id="IPR002504">
    <property type="entry name" value="NADK"/>
</dbReference>
<organism evidence="1 2">
    <name type="scientific">Paracoccus liaowanqingii</name>
    <dbReference type="NCBI Taxonomy" id="2560053"/>
    <lineage>
        <taxon>Bacteria</taxon>
        <taxon>Pseudomonadati</taxon>
        <taxon>Pseudomonadota</taxon>
        <taxon>Alphaproteobacteria</taxon>
        <taxon>Rhodobacterales</taxon>
        <taxon>Paracoccaceae</taxon>
        <taxon>Paracoccus</taxon>
    </lineage>
</organism>
<dbReference type="GO" id="GO:0003951">
    <property type="term" value="F:NAD+ kinase activity"/>
    <property type="evidence" value="ECO:0007669"/>
    <property type="project" value="InterPro"/>
</dbReference>
<dbReference type="Pfam" id="PF01513">
    <property type="entry name" value="NAD_kinase"/>
    <property type="match status" value="1"/>
</dbReference>
<accession>A0A4Z1BVM6</accession>
<dbReference type="EMBL" id="SRPG01000353">
    <property type="protein sequence ID" value="TGN43386.1"/>
    <property type="molecule type" value="Genomic_DNA"/>
</dbReference>
<dbReference type="InterPro" id="IPR039065">
    <property type="entry name" value="AcoX-like"/>
</dbReference>